<dbReference type="GO" id="GO:0004518">
    <property type="term" value="F:nuclease activity"/>
    <property type="evidence" value="ECO:0007669"/>
    <property type="project" value="UniProtKB-KW"/>
</dbReference>
<evidence type="ECO:0000256" key="2">
    <source>
        <dbReference type="ARBA" id="ARBA00010991"/>
    </source>
</evidence>
<accession>A0A1G4ISM3</accession>
<dbReference type="InterPro" id="IPR003021">
    <property type="entry name" value="Rad1_Rec1_Rad17"/>
</dbReference>
<organism evidence="7 8">
    <name type="scientific">Lachancea meyersii CBS 8951</name>
    <dbReference type="NCBI Taxonomy" id="1266667"/>
    <lineage>
        <taxon>Eukaryota</taxon>
        <taxon>Fungi</taxon>
        <taxon>Dikarya</taxon>
        <taxon>Ascomycota</taxon>
        <taxon>Saccharomycotina</taxon>
        <taxon>Saccharomycetes</taxon>
        <taxon>Saccharomycetales</taxon>
        <taxon>Saccharomycetaceae</taxon>
        <taxon>Lachancea</taxon>
    </lineage>
</organism>
<dbReference type="GO" id="GO:0007131">
    <property type="term" value="P:reciprocal meiotic recombination"/>
    <property type="evidence" value="ECO:0007669"/>
    <property type="project" value="InterPro"/>
</dbReference>
<comment type="function">
    <text evidence="6">Component of the checkpoint clamp complex involved in the surveillance mechanism that allows the DNA repair pathways to act to restore the integrity of the DNA prior to DNA synthesis or separation of the replicated chromosomes.</text>
</comment>
<comment type="similarity">
    <text evidence="2 6">Belongs to the rad1 family.</text>
</comment>
<evidence type="ECO:0000256" key="4">
    <source>
        <dbReference type="ARBA" id="ARBA00023204"/>
    </source>
</evidence>
<gene>
    <name evidence="7" type="ORF">LAME_0B00628G</name>
</gene>
<dbReference type="Pfam" id="PF02144">
    <property type="entry name" value="Rad1"/>
    <property type="match status" value="1"/>
</dbReference>
<evidence type="ECO:0000313" key="8">
    <source>
        <dbReference type="Proteomes" id="UP000191144"/>
    </source>
</evidence>
<dbReference type="GO" id="GO:0003690">
    <property type="term" value="F:double-stranded DNA binding"/>
    <property type="evidence" value="ECO:0007669"/>
    <property type="project" value="InterPro"/>
</dbReference>
<keyword evidence="5 6" id="KW-0539">Nucleus</keyword>
<keyword evidence="6" id="KW-0378">Hydrolase</keyword>
<dbReference type="GO" id="GO:0006302">
    <property type="term" value="P:double-strand break repair"/>
    <property type="evidence" value="ECO:0007669"/>
    <property type="project" value="UniProtKB-UniRule"/>
</dbReference>
<dbReference type="PANTHER" id="PTHR10870:SF0">
    <property type="entry name" value="CELL CYCLE CHECKPOINT PROTEIN RAD1"/>
    <property type="match status" value="1"/>
</dbReference>
<keyword evidence="3 6" id="KW-0227">DNA damage</keyword>
<evidence type="ECO:0000256" key="1">
    <source>
        <dbReference type="ARBA" id="ARBA00004123"/>
    </source>
</evidence>
<dbReference type="GO" id="GO:0016787">
    <property type="term" value="F:hydrolase activity"/>
    <property type="evidence" value="ECO:0007669"/>
    <property type="project" value="UniProtKB-KW"/>
</dbReference>
<keyword evidence="6" id="KW-0540">Nuclease</keyword>
<dbReference type="PANTHER" id="PTHR10870">
    <property type="entry name" value="CELL CYCLE CHECKPOINT PROTEIN RAD1"/>
    <property type="match status" value="1"/>
</dbReference>
<evidence type="ECO:0000256" key="5">
    <source>
        <dbReference type="ARBA" id="ARBA00023242"/>
    </source>
</evidence>
<dbReference type="AlphaFoldDB" id="A0A1G4ISM3"/>
<dbReference type="EMBL" id="LT598478">
    <property type="protein sequence ID" value="SCU79849.1"/>
    <property type="molecule type" value="Genomic_DNA"/>
</dbReference>
<keyword evidence="4 6" id="KW-0234">DNA repair</keyword>
<dbReference type="GO" id="GO:0000077">
    <property type="term" value="P:DNA damage checkpoint signaling"/>
    <property type="evidence" value="ECO:0007669"/>
    <property type="project" value="UniProtKB-UniRule"/>
</dbReference>
<dbReference type="InterPro" id="IPR016587">
    <property type="entry name" value="Rad17"/>
</dbReference>
<dbReference type="PIRSF" id="PIRSF011769">
    <property type="entry name" value="Cell_cycle_RAD17"/>
    <property type="match status" value="1"/>
</dbReference>
<keyword evidence="8" id="KW-1185">Reference proteome</keyword>
<sequence length="391" mass="43342">MLDQTTLFSASTVHLEHITTALSCLTPFGIKDDVLIIIDKDGLSFARQNNKVISIQLYLSAELFISYNYNPPNNDPDAHHKVCVKIHHILDSISVASRDKDDVVECTLSYNGEGSPFVLIFEDSVITEKVEYSTYLVKEWDSVGLELQPDAITLECIMRGDVLYNALQDMKEIGCKECYLYAIAKTGGKNTFALVSRGQLGLSKILLPSEKSILKKLEIFDPVSFEKTFDLPVIGVFDFTSFDKIRSSARIASKVLLRKDVHGLMNVNILSQTDDLILGEVKRSRTAPKVGTMPLSRDYPGIVIDVAILEKARLDEADVSEMRLLMESSEQIPRPIYDPTGVPAKSFEGNGAATPERDNCLLFGVRNMSADITDTAAGEYVPATNDIPLFF</sequence>
<protein>
    <recommendedName>
        <fullName evidence="6">DNA damage checkpoint control protein RAD17</fullName>
    </recommendedName>
</protein>
<comment type="subcellular location">
    <subcellularLocation>
        <location evidence="1 6">Nucleus</location>
    </subcellularLocation>
</comment>
<dbReference type="GO" id="GO:0003684">
    <property type="term" value="F:damaged DNA binding"/>
    <property type="evidence" value="ECO:0007669"/>
    <property type="project" value="UniProtKB-UniRule"/>
</dbReference>
<evidence type="ECO:0000313" key="7">
    <source>
        <dbReference type="EMBL" id="SCU79849.1"/>
    </source>
</evidence>
<dbReference type="Proteomes" id="UP000191144">
    <property type="component" value="Chromosome B"/>
</dbReference>
<proteinExistence type="inferred from homology"/>
<keyword evidence="6" id="KW-0238">DNA-binding</keyword>
<evidence type="ECO:0000256" key="6">
    <source>
        <dbReference type="PIRNR" id="PIRNR011769"/>
    </source>
</evidence>
<dbReference type="OrthoDB" id="337581at2759"/>
<reference evidence="8" key="1">
    <citation type="submission" date="2016-03" db="EMBL/GenBank/DDBJ databases">
        <authorList>
            <person name="Devillers Hugo."/>
        </authorList>
    </citation>
    <scope>NUCLEOTIDE SEQUENCE [LARGE SCALE GENOMIC DNA]</scope>
</reference>
<name>A0A1G4ISM3_9SACH</name>
<dbReference type="Gene3D" id="3.70.10.10">
    <property type="match status" value="1"/>
</dbReference>
<evidence type="ECO:0000256" key="3">
    <source>
        <dbReference type="ARBA" id="ARBA00022763"/>
    </source>
</evidence>
<dbReference type="GO" id="GO:0030896">
    <property type="term" value="C:checkpoint clamp complex"/>
    <property type="evidence" value="ECO:0007669"/>
    <property type="project" value="UniProtKB-UniRule"/>
</dbReference>